<reference evidence="1" key="1">
    <citation type="submission" date="2022-08" db="EMBL/GenBank/DDBJ databases">
        <title>Genome sequencing of akame (Lates japonicus).</title>
        <authorList>
            <person name="Hashiguchi Y."/>
            <person name="Takahashi H."/>
        </authorList>
    </citation>
    <scope>NUCLEOTIDE SEQUENCE</scope>
    <source>
        <strain evidence="1">Kochi</strain>
    </source>
</reference>
<name>A0AAD3MMU3_LATJO</name>
<organism evidence="1 2">
    <name type="scientific">Lates japonicus</name>
    <name type="common">Japanese lates</name>
    <dbReference type="NCBI Taxonomy" id="270547"/>
    <lineage>
        <taxon>Eukaryota</taxon>
        <taxon>Metazoa</taxon>
        <taxon>Chordata</taxon>
        <taxon>Craniata</taxon>
        <taxon>Vertebrata</taxon>
        <taxon>Euteleostomi</taxon>
        <taxon>Actinopterygii</taxon>
        <taxon>Neopterygii</taxon>
        <taxon>Teleostei</taxon>
        <taxon>Neoteleostei</taxon>
        <taxon>Acanthomorphata</taxon>
        <taxon>Carangaria</taxon>
        <taxon>Carangaria incertae sedis</taxon>
        <taxon>Centropomidae</taxon>
        <taxon>Lates</taxon>
    </lineage>
</organism>
<dbReference type="Proteomes" id="UP001279410">
    <property type="component" value="Unassembled WGS sequence"/>
</dbReference>
<evidence type="ECO:0000313" key="2">
    <source>
        <dbReference type="Proteomes" id="UP001279410"/>
    </source>
</evidence>
<protein>
    <submittedName>
        <fullName evidence="1">Uncharacterized protein</fullName>
    </submittedName>
</protein>
<keyword evidence="2" id="KW-1185">Reference proteome</keyword>
<evidence type="ECO:0000313" key="1">
    <source>
        <dbReference type="EMBL" id="GLD56406.1"/>
    </source>
</evidence>
<dbReference type="EMBL" id="BRZM01000024">
    <property type="protein sequence ID" value="GLD56406.1"/>
    <property type="molecule type" value="Genomic_DNA"/>
</dbReference>
<proteinExistence type="predicted"/>
<accession>A0AAD3MMU3</accession>
<comment type="caution">
    <text evidence="1">The sequence shown here is derived from an EMBL/GenBank/DDBJ whole genome shotgun (WGS) entry which is preliminary data.</text>
</comment>
<sequence length="254" mass="27916">MFAIADISSCQVEGRKSTRILRDLATKISEQCSASGHQQLSSFTISLKIDSDNQAEQPGVHLKPYLIHVTPEKINSYLSEFHGSCIQVLKGLLANLLALSFPESFSMMTGPQGLSLPSLESAASDILDIVVNSVKEEVKVPTEMTQDKGQREESQEKLTTATKMIRQQSVRTHSQSRVQVITGAVRTLLQQVDVCRGNRDRSSLIKLEDLISEDKLSSLCQLLTTSLGPLWSGPISPAEQVRLFCTATMKQSPE</sequence>
<gene>
    <name evidence="1" type="ORF">AKAME5_000875600</name>
</gene>
<dbReference type="AlphaFoldDB" id="A0AAD3MMU3"/>